<keyword evidence="1" id="KW-1133">Transmembrane helix</keyword>
<comment type="caution">
    <text evidence="2">The sequence shown here is derived from an EMBL/GenBank/DDBJ whole genome shotgun (WGS) entry which is preliminary data.</text>
</comment>
<gene>
    <name evidence="2" type="ORF">HHU12_29285</name>
</gene>
<evidence type="ECO:0000313" key="2">
    <source>
        <dbReference type="EMBL" id="NME72092.1"/>
    </source>
</evidence>
<dbReference type="AlphaFoldDB" id="A0A7X9S0B1"/>
<keyword evidence="1" id="KW-0812">Transmembrane</keyword>
<keyword evidence="1" id="KW-0472">Membrane</keyword>
<accession>A0A7X9S0B1</accession>
<evidence type="ECO:0000256" key="1">
    <source>
        <dbReference type="SAM" id="Phobius"/>
    </source>
</evidence>
<keyword evidence="3" id="KW-1185">Reference proteome</keyword>
<evidence type="ECO:0000313" key="3">
    <source>
        <dbReference type="Proteomes" id="UP000576082"/>
    </source>
</evidence>
<feature type="transmembrane region" description="Helical" evidence="1">
    <location>
        <begin position="15"/>
        <end position="32"/>
    </location>
</feature>
<protein>
    <submittedName>
        <fullName evidence="2">Uncharacterized protein</fullName>
    </submittedName>
</protein>
<dbReference type="RefSeq" id="WP_169660286.1">
    <property type="nucleotide sequence ID" value="NZ_JABANE010000133.1"/>
</dbReference>
<proteinExistence type="predicted"/>
<organism evidence="2 3">
    <name type="scientific">Flammeovirga aprica JL-4</name>
    <dbReference type="NCBI Taxonomy" id="694437"/>
    <lineage>
        <taxon>Bacteria</taxon>
        <taxon>Pseudomonadati</taxon>
        <taxon>Bacteroidota</taxon>
        <taxon>Cytophagia</taxon>
        <taxon>Cytophagales</taxon>
        <taxon>Flammeovirgaceae</taxon>
        <taxon>Flammeovirga</taxon>
    </lineage>
</organism>
<dbReference type="Proteomes" id="UP000576082">
    <property type="component" value="Unassembled WGS sequence"/>
</dbReference>
<name>A0A7X9S0B1_9BACT</name>
<dbReference type="EMBL" id="JABANE010000133">
    <property type="protein sequence ID" value="NME72092.1"/>
    <property type="molecule type" value="Genomic_DNA"/>
</dbReference>
<sequence>MIYLPQTSKTGSNSVGYFFLILSFFYSNFLSAQQENGMTAVRSTLYNFSYIDFNMDFYKFASDQYLLSHTGNGTLQLSGQSFLNLEYNFSNSWQDNFSFMTMGDFSVTYTRNFYSKNYQKGGFQGVATSLKVILPTGKSKYLSGFDNWILEPSVYFGWKLHNHKNYIASKFRLNFPLATLPDAFPSIPFGRYEATFGYEDQNLWVASTIDNRLTLDHWEYNLLHKFELGVKLDKTNGVFGSTTNRIIGEGFYEYYINFGYYKVI</sequence>
<reference evidence="2 3" key="1">
    <citation type="submission" date="2020-04" db="EMBL/GenBank/DDBJ databases">
        <title>Flammeovirga sp. SR4, a novel species isolated from seawater.</title>
        <authorList>
            <person name="Wang X."/>
        </authorList>
    </citation>
    <scope>NUCLEOTIDE SEQUENCE [LARGE SCALE GENOMIC DNA]</scope>
    <source>
        <strain evidence="2 3">ATCC 23126</strain>
    </source>
</reference>